<dbReference type="PANTHER" id="PTHR10933">
    <property type="entry name" value="IMMUNOGLOBULIN-BINDING PROTEIN 1"/>
    <property type="match status" value="1"/>
</dbReference>
<name>A0ABR2ZEG6_9AGAR</name>
<evidence type="ECO:0000313" key="1">
    <source>
        <dbReference type="EMBL" id="KAL0059632.1"/>
    </source>
</evidence>
<proteinExistence type="predicted"/>
<evidence type="ECO:0000313" key="2">
    <source>
        <dbReference type="Proteomes" id="UP001437256"/>
    </source>
</evidence>
<dbReference type="PANTHER" id="PTHR10933:SF9">
    <property type="entry name" value="IMMUNOGLOBULIN-BINDING PROTEIN 1"/>
    <property type="match status" value="1"/>
</dbReference>
<comment type="caution">
    <text evidence="1">The sequence shown here is derived from an EMBL/GenBank/DDBJ whole genome shotgun (WGS) entry which is preliminary data.</text>
</comment>
<dbReference type="Proteomes" id="UP001437256">
    <property type="component" value="Unassembled WGS sequence"/>
</dbReference>
<dbReference type="EMBL" id="JBBXMP010000214">
    <property type="protein sequence ID" value="KAL0059632.1"/>
    <property type="molecule type" value="Genomic_DNA"/>
</dbReference>
<dbReference type="Pfam" id="PF04177">
    <property type="entry name" value="TAP42"/>
    <property type="match status" value="1"/>
</dbReference>
<organism evidence="1 2">
    <name type="scientific">Marasmius tenuissimus</name>
    <dbReference type="NCBI Taxonomy" id="585030"/>
    <lineage>
        <taxon>Eukaryota</taxon>
        <taxon>Fungi</taxon>
        <taxon>Dikarya</taxon>
        <taxon>Basidiomycota</taxon>
        <taxon>Agaricomycotina</taxon>
        <taxon>Agaricomycetes</taxon>
        <taxon>Agaricomycetidae</taxon>
        <taxon>Agaricales</taxon>
        <taxon>Marasmiineae</taxon>
        <taxon>Marasmiaceae</taxon>
        <taxon>Marasmius</taxon>
    </lineage>
</organism>
<dbReference type="Gene3D" id="1.25.40.540">
    <property type="entry name" value="TAP42-like family"/>
    <property type="match status" value="1"/>
</dbReference>
<accession>A0ABR2ZEG6</accession>
<dbReference type="InterPro" id="IPR038511">
    <property type="entry name" value="TAP42/TAP46-like_sf"/>
</dbReference>
<protein>
    <submittedName>
        <fullName evidence="1">Type 2A phosphatase-associated protein 42</fullName>
    </submittedName>
</protein>
<dbReference type="InterPro" id="IPR007304">
    <property type="entry name" value="TAP46-like"/>
</dbReference>
<reference evidence="1 2" key="1">
    <citation type="submission" date="2024-05" db="EMBL/GenBank/DDBJ databases">
        <title>A draft genome resource for the thread blight pathogen Marasmius tenuissimus strain MS-2.</title>
        <authorList>
            <person name="Yulfo-Soto G.E."/>
            <person name="Baruah I.K."/>
            <person name="Amoako-Attah I."/>
            <person name="Bukari Y."/>
            <person name="Meinhardt L.W."/>
            <person name="Bailey B.A."/>
            <person name="Cohen S.P."/>
        </authorList>
    </citation>
    <scope>NUCLEOTIDE SEQUENCE [LARGE SCALE GENOMIC DNA]</scope>
    <source>
        <strain evidence="1 2">MS-2</strain>
    </source>
</reference>
<gene>
    <name evidence="1" type="primary">TAP42_2</name>
    <name evidence="1" type="ORF">AAF712_013597</name>
</gene>
<sequence>MARVMPTHHIGEPQKLLKAVEMMKVDDEVEFHWFAIPHSKPLRCSPNETSGDISTRDLIYLLVHLSLEVTDASATEREDRLESLEKSQRYLKAFLDLLENYHVIPEDEIALYQQKTSTVMNPASRRELKIKQYLFQTKKDHDAGESAMDSVACGSTGVLELKEKT</sequence>
<keyword evidence="2" id="KW-1185">Reference proteome</keyword>